<organism evidence="1 2">
    <name type="scientific">Plakobranchus ocellatus</name>
    <dbReference type="NCBI Taxonomy" id="259542"/>
    <lineage>
        <taxon>Eukaryota</taxon>
        <taxon>Metazoa</taxon>
        <taxon>Spiralia</taxon>
        <taxon>Lophotrochozoa</taxon>
        <taxon>Mollusca</taxon>
        <taxon>Gastropoda</taxon>
        <taxon>Heterobranchia</taxon>
        <taxon>Euthyneura</taxon>
        <taxon>Panpulmonata</taxon>
        <taxon>Sacoglossa</taxon>
        <taxon>Placobranchoidea</taxon>
        <taxon>Plakobranchidae</taxon>
        <taxon>Plakobranchus</taxon>
    </lineage>
</organism>
<evidence type="ECO:0000313" key="1">
    <source>
        <dbReference type="EMBL" id="GFN89115.1"/>
    </source>
</evidence>
<dbReference type="Proteomes" id="UP000735302">
    <property type="component" value="Unassembled WGS sequence"/>
</dbReference>
<name>A0AAV3YZY5_9GAST</name>
<gene>
    <name evidence="1" type="ORF">PoB_001562100</name>
</gene>
<reference evidence="1 2" key="1">
    <citation type="journal article" date="2021" name="Elife">
        <title>Chloroplast acquisition without the gene transfer in kleptoplastic sea slugs, Plakobranchus ocellatus.</title>
        <authorList>
            <person name="Maeda T."/>
            <person name="Takahashi S."/>
            <person name="Yoshida T."/>
            <person name="Shimamura S."/>
            <person name="Takaki Y."/>
            <person name="Nagai Y."/>
            <person name="Toyoda A."/>
            <person name="Suzuki Y."/>
            <person name="Arimoto A."/>
            <person name="Ishii H."/>
            <person name="Satoh N."/>
            <person name="Nishiyama T."/>
            <person name="Hasebe M."/>
            <person name="Maruyama T."/>
            <person name="Minagawa J."/>
            <person name="Obokata J."/>
            <person name="Shigenobu S."/>
        </authorList>
    </citation>
    <scope>NUCLEOTIDE SEQUENCE [LARGE SCALE GENOMIC DNA]</scope>
</reference>
<comment type="caution">
    <text evidence="1">The sequence shown here is derived from an EMBL/GenBank/DDBJ whole genome shotgun (WGS) entry which is preliminary data.</text>
</comment>
<keyword evidence="2" id="KW-1185">Reference proteome</keyword>
<dbReference type="EMBL" id="BLXT01001916">
    <property type="protein sequence ID" value="GFN89115.1"/>
    <property type="molecule type" value="Genomic_DNA"/>
</dbReference>
<sequence length="100" mass="12227">FTARLIPTRLCILNKQNIRKLCFDLQHYNLRHEQQQQQQQQHYQHHYYQHQQQQQQDAFSCGVQRCDGTSPERLLSREQWHNGRRGLCYAREDHFYGGKQ</sequence>
<accession>A0AAV3YZY5</accession>
<feature type="non-terminal residue" evidence="1">
    <location>
        <position position="1"/>
    </location>
</feature>
<evidence type="ECO:0000313" key="2">
    <source>
        <dbReference type="Proteomes" id="UP000735302"/>
    </source>
</evidence>
<protein>
    <submittedName>
        <fullName evidence="1">Uncharacterized protein</fullName>
    </submittedName>
</protein>
<dbReference type="AlphaFoldDB" id="A0AAV3YZY5"/>
<proteinExistence type="predicted"/>